<name>A0A183PDA4_9TREM</name>
<dbReference type="PROSITE" id="PS51257">
    <property type="entry name" value="PROKAR_LIPOPROTEIN"/>
    <property type="match status" value="1"/>
</dbReference>
<organism evidence="1 2">
    <name type="scientific">Schistosoma mattheei</name>
    <dbReference type="NCBI Taxonomy" id="31246"/>
    <lineage>
        <taxon>Eukaryota</taxon>
        <taxon>Metazoa</taxon>
        <taxon>Spiralia</taxon>
        <taxon>Lophotrochozoa</taxon>
        <taxon>Platyhelminthes</taxon>
        <taxon>Trematoda</taxon>
        <taxon>Digenea</taxon>
        <taxon>Strigeidida</taxon>
        <taxon>Schistosomatoidea</taxon>
        <taxon>Schistosomatidae</taxon>
        <taxon>Schistosoma</taxon>
    </lineage>
</organism>
<evidence type="ECO:0000313" key="2">
    <source>
        <dbReference type="Proteomes" id="UP000269396"/>
    </source>
</evidence>
<dbReference type="Proteomes" id="UP000269396">
    <property type="component" value="Unassembled WGS sequence"/>
</dbReference>
<proteinExistence type="predicted"/>
<gene>
    <name evidence="1" type="ORF">SMTD_LOCUS12340</name>
</gene>
<keyword evidence="2" id="KW-1185">Reference proteome</keyword>
<dbReference type="AlphaFoldDB" id="A0A183PDA4"/>
<accession>A0A183PDA4</accession>
<dbReference type="EMBL" id="UZAL01032345">
    <property type="protein sequence ID" value="VDP60676.1"/>
    <property type="molecule type" value="Genomic_DNA"/>
</dbReference>
<reference evidence="1 2" key="1">
    <citation type="submission" date="2018-11" db="EMBL/GenBank/DDBJ databases">
        <authorList>
            <consortium name="Pathogen Informatics"/>
        </authorList>
    </citation>
    <scope>NUCLEOTIDE SEQUENCE [LARGE SCALE GENOMIC DNA]</scope>
    <source>
        <strain>Denwood</strain>
        <strain evidence="2">Zambia</strain>
    </source>
</reference>
<evidence type="ECO:0000313" key="1">
    <source>
        <dbReference type="EMBL" id="VDP60676.1"/>
    </source>
</evidence>
<sequence length="133" mass="15120">MVDKNMLQISCIAQSCNSAPNVLLDADDSDRRSRSSDTSSCPMNGHIIRCEYLNLFRLSTSSSSNNDNDNNNQKIQLTNQGIINTEFSEIMAELKVIQSNAENLVVTMPRSKFYIVLKTWFGQLFFYKNPKKL</sequence>
<protein>
    <submittedName>
        <fullName evidence="1">Uncharacterized protein</fullName>
    </submittedName>
</protein>